<name>A0A6I6IXU8_9RHOB</name>
<dbReference type="RefSeq" id="WP_157708996.1">
    <property type="nucleotide sequence ID" value="NZ_CP034348.1"/>
</dbReference>
<feature type="signal peptide" evidence="5">
    <location>
        <begin position="1"/>
        <end position="19"/>
    </location>
</feature>
<feature type="chain" id="PRO_5026159694" evidence="5">
    <location>
        <begin position="20"/>
        <end position="136"/>
    </location>
</feature>
<keyword evidence="8" id="KW-1185">Reference proteome</keyword>
<evidence type="ECO:0000256" key="5">
    <source>
        <dbReference type="SAM" id="SignalP"/>
    </source>
</evidence>
<evidence type="ECO:0000256" key="2">
    <source>
        <dbReference type="ARBA" id="ARBA00022723"/>
    </source>
</evidence>
<dbReference type="EMBL" id="CP034348">
    <property type="protein sequence ID" value="QGY00317.1"/>
    <property type="molecule type" value="Genomic_DNA"/>
</dbReference>
<keyword evidence="3 4" id="KW-0408">Iron</keyword>
<keyword evidence="5" id="KW-0732">Signal</keyword>
<dbReference type="Proteomes" id="UP000428330">
    <property type="component" value="Chromosome"/>
</dbReference>
<evidence type="ECO:0000256" key="1">
    <source>
        <dbReference type="ARBA" id="ARBA00022617"/>
    </source>
</evidence>
<dbReference type="AlphaFoldDB" id="A0A6I6IXU8"/>
<evidence type="ECO:0000313" key="8">
    <source>
        <dbReference type="Proteomes" id="UP000428330"/>
    </source>
</evidence>
<dbReference type="SUPFAM" id="SSF46626">
    <property type="entry name" value="Cytochrome c"/>
    <property type="match status" value="1"/>
</dbReference>
<sequence length="136" mass="14411">MKIKSVTVLLACLAGAAHAADGDAMRGEDTFQRHCAVCHGLEATGHGPMVTVLTIPPPDLTRLSARNDGTFPMTRVVTRIDGRDPLVSHGSPMPVYGDFFEGRDVMLPAETGQPIATSQPIADLVAYLQGLQQTGD</sequence>
<keyword evidence="2 4" id="KW-0479">Metal-binding</keyword>
<evidence type="ECO:0000256" key="4">
    <source>
        <dbReference type="PROSITE-ProRule" id="PRU00433"/>
    </source>
</evidence>
<reference evidence="8" key="1">
    <citation type="submission" date="2018-12" db="EMBL/GenBank/DDBJ databases">
        <title>Complete genome sequence of Roseovarius sp. MME-070.</title>
        <authorList>
            <person name="Nam Y.-D."/>
            <person name="Kang J."/>
            <person name="Chung W.-H."/>
            <person name="Park Y.S."/>
        </authorList>
    </citation>
    <scope>NUCLEOTIDE SEQUENCE [LARGE SCALE GENOMIC DNA]</scope>
    <source>
        <strain evidence="8">MME-070</strain>
    </source>
</reference>
<keyword evidence="1 4" id="KW-0349">Heme</keyword>
<accession>A0A6I6IXU8</accession>
<dbReference type="KEGG" id="rom:EI983_05795"/>
<dbReference type="Pfam" id="PF00034">
    <property type="entry name" value="Cytochrom_C"/>
    <property type="match status" value="1"/>
</dbReference>
<organism evidence="7 8">
    <name type="scientific">Roseovarius faecimaris</name>
    <dbReference type="NCBI Taxonomy" id="2494550"/>
    <lineage>
        <taxon>Bacteria</taxon>
        <taxon>Pseudomonadati</taxon>
        <taxon>Pseudomonadota</taxon>
        <taxon>Alphaproteobacteria</taxon>
        <taxon>Rhodobacterales</taxon>
        <taxon>Roseobacteraceae</taxon>
        <taxon>Roseovarius</taxon>
    </lineage>
</organism>
<dbReference type="InterPro" id="IPR009056">
    <property type="entry name" value="Cyt_c-like_dom"/>
</dbReference>
<dbReference type="GO" id="GO:0020037">
    <property type="term" value="F:heme binding"/>
    <property type="evidence" value="ECO:0007669"/>
    <property type="project" value="InterPro"/>
</dbReference>
<gene>
    <name evidence="7" type="ORF">EI983_05795</name>
</gene>
<dbReference type="OrthoDB" id="335174at2"/>
<dbReference type="GO" id="GO:0009055">
    <property type="term" value="F:electron transfer activity"/>
    <property type="evidence" value="ECO:0007669"/>
    <property type="project" value="InterPro"/>
</dbReference>
<evidence type="ECO:0000313" key="7">
    <source>
        <dbReference type="EMBL" id="QGY00317.1"/>
    </source>
</evidence>
<dbReference type="Gene3D" id="1.10.760.10">
    <property type="entry name" value="Cytochrome c-like domain"/>
    <property type="match status" value="1"/>
</dbReference>
<evidence type="ECO:0000259" key="6">
    <source>
        <dbReference type="PROSITE" id="PS51007"/>
    </source>
</evidence>
<feature type="domain" description="Cytochrome c" evidence="6">
    <location>
        <begin position="22"/>
        <end position="132"/>
    </location>
</feature>
<dbReference type="PROSITE" id="PS51007">
    <property type="entry name" value="CYTC"/>
    <property type="match status" value="1"/>
</dbReference>
<proteinExistence type="predicted"/>
<protein>
    <submittedName>
        <fullName evidence="7">Cytochrome c</fullName>
    </submittedName>
</protein>
<dbReference type="InterPro" id="IPR036909">
    <property type="entry name" value="Cyt_c-like_dom_sf"/>
</dbReference>
<evidence type="ECO:0000256" key="3">
    <source>
        <dbReference type="ARBA" id="ARBA00023004"/>
    </source>
</evidence>
<dbReference type="GO" id="GO:0046872">
    <property type="term" value="F:metal ion binding"/>
    <property type="evidence" value="ECO:0007669"/>
    <property type="project" value="UniProtKB-KW"/>
</dbReference>